<evidence type="ECO:0008006" key="4">
    <source>
        <dbReference type="Google" id="ProtNLM"/>
    </source>
</evidence>
<name>A0A378IYX6_9GAMM</name>
<keyword evidence="1" id="KW-1133">Transmembrane helix</keyword>
<proteinExistence type="predicted"/>
<reference evidence="2 3" key="1">
    <citation type="submission" date="2018-06" db="EMBL/GenBank/DDBJ databases">
        <authorList>
            <consortium name="Pathogen Informatics"/>
            <person name="Doyle S."/>
        </authorList>
    </citation>
    <scope>NUCLEOTIDE SEQUENCE [LARGE SCALE GENOMIC DNA]</scope>
    <source>
        <strain evidence="2 3">NCTC11978</strain>
    </source>
</reference>
<keyword evidence="1" id="KW-0472">Membrane</keyword>
<dbReference type="Proteomes" id="UP000254033">
    <property type="component" value="Unassembled WGS sequence"/>
</dbReference>
<evidence type="ECO:0000256" key="1">
    <source>
        <dbReference type="SAM" id="Phobius"/>
    </source>
</evidence>
<keyword evidence="1" id="KW-0812">Transmembrane</keyword>
<protein>
    <recommendedName>
        <fullName evidence="4">Ankyrin repeat protein</fullName>
    </recommendedName>
</protein>
<evidence type="ECO:0000313" key="3">
    <source>
        <dbReference type="Proteomes" id="UP000254033"/>
    </source>
</evidence>
<dbReference type="Gene3D" id="1.25.40.20">
    <property type="entry name" value="Ankyrin repeat-containing domain"/>
    <property type="match status" value="1"/>
</dbReference>
<organism evidence="2 3">
    <name type="scientific">Legionella feeleii</name>
    <dbReference type="NCBI Taxonomy" id="453"/>
    <lineage>
        <taxon>Bacteria</taxon>
        <taxon>Pseudomonadati</taxon>
        <taxon>Pseudomonadota</taxon>
        <taxon>Gammaproteobacteria</taxon>
        <taxon>Legionellales</taxon>
        <taxon>Legionellaceae</taxon>
        <taxon>Legionella</taxon>
    </lineage>
</organism>
<dbReference type="RefSeq" id="WP_115176067.1">
    <property type="nucleotide sequence ID" value="NZ_UGNY01000001.1"/>
</dbReference>
<dbReference type="InterPro" id="IPR036770">
    <property type="entry name" value="Ankyrin_rpt-contain_sf"/>
</dbReference>
<feature type="transmembrane region" description="Helical" evidence="1">
    <location>
        <begin position="428"/>
        <end position="454"/>
    </location>
</feature>
<dbReference type="EMBL" id="UGNY01000001">
    <property type="protein sequence ID" value="STX39681.1"/>
    <property type="molecule type" value="Genomic_DNA"/>
</dbReference>
<sequence>MATSRAAMLAMIQERDRRFLLHPSVTLEKFTSSLLHSSVPSPDILQVHLEKLAALEESQRLALLNEKHRGRTLLHASALYPASLKMVLAAYPRERRKEAVQEKDQKLKTVLHAAVVNPESLDIILDLYSPEELQEVVQAKTAYDDTTLHLAVPYVESFQKILAIYPPEKQLMALRQTNKGRLSVLQSILSYPKTLKYMLDSHAHSIWSLNPKKERETKDTEPTMWHIAVKNTDVLELLLQALPEAGRVQAVQAKLVGHNLLNWAQDNPDTLRVILRYLPERARLPLLLERGPSGSNILDRLDASSNFLSLAAILESFPEAAGWMGEVGRGKTRWLPPFNTANNPAKLMQQMLVLYDHIKQLKHCGMELSEAKGVGKQTTELADSLMFSLNQFITAKKGHDAPAIAAAQKQFCMKLCQGYKDMRTRSELVGAIILNIGMAATVIGLPFVLGKLFITGSGFFMQTERQCKVSAIRDSFLTLEKNSDFSAALPTPGGGGQ</sequence>
<dbReference type="AlphaFoldDB" id="A0A378IYX6"/>
<evidence type="ECO:0000313" key="2">
    <source>
        <dbReference type="EMBL" id="STX39681.1"/>
    </source>
</evidence>
<accession>A0A378IYX6</accession>
<gene>
    <name evidence="2" type="ORF">NCTC11978_02886</name>
</gene>